<protein>
    <recommendedName>
        <fullName evidence="5">DH domain-containing protein</fullName>
    </recommendedName>
</protein>
<dbReference type="Pfam" id="PF00621">
    <property type="entry name" value="RhoGEF"/>
    <property type="match status" value="1"/>
</dbReference>
<feature type="compositionally biased region" description="Polar residues" evidence="4">
    <location>
        <begin position="272"/>
        <end position="284"/>
    </location>
</feature>
<keyword evidence="7" id="KW-1185">Reference proteome</keyword>
<feature type="compositionally biased region" description="Polar residues" evidence="4">
    <location>
        <begin position="777"/>
        <end position="788"/>
    </location>
</feature>
<feature type="compositionally biased region" description="Pro residues" evidence="4">
    <location>
        <begin position="201"/>
        <end position="223"/>
    </location>
</feature>
<dbReference type="InterPro" id="IPR039919">
    <property type="entry name" value="ARHGEF10/ARHGEF17"/>
</dbReference>
<feature type="domain" description="DH" evidence="5">
    <location>
        <begin position="875"/>
        <end position="1063"/>
    </location>
</feature>
<evidence type="ECO:0000313" key="7">
    <source>
        <dbReference type="Proteomes" id="UP000291343"/>
    </source>
</evidence>
<proteinExistence type="predicted"/>
<evidence type="ECO:0000256" key="1">
    <source>
        <dbReference type="ARBA" id="ARBA00022553"/>
    </source>
</evidence>
<evidence type="ECO:0000256" key="3">
    <source>
        <dbReference type="SAM" id="Coils"/>
    </source>
</evidence>
<feature type="compositionally biased region" description="Basic and acidic residues" evidence="4">
    <location>
        <begin position="610"/>
        <end position="620"/>
    </location>
</feature>
<dbReference type="PANTHER" id="PTHR12877">
    <property type="entry name" value="RHO GUANINE NUCLEOTIDE EXCHANGE FACTOR"/>
    <property type="match status" value="1"/>
</dbReference>
<dbReference type="CDD" id="cd00160">
    <property type="entry name" value="RhoGEF"/>
    <property type="match status" value="1"/>
</dbReference>
<evidence type="ECO:0000259" key="5">
    <source>
        <dbReference type="PROSITE" id="PS50010"/>
    </source>
</evidence>
<comment type="caution">
    <text evidence="6">The sequence shown here is derived from an EMBL/GenBank/DDBJ whole genome shotgun (WGS) entry which is preliminary data.</text>
</comment>
<feature type="region of interest" description="Disordered" evidence="4">
    <location>
        <begin position="765"/>
        <end position="798"/>
    </location>
</feature>
<dbReference type="SMART" id="SM00325">
    <property type="entry name" value="RhoGEF"/>
    <property type="match status" value="1"/>
</dbReference>
<dbReference type="Gene3D" id="1.20.900.10">
    <property type="entry name" value="Dbl homology (DH) domain"/>
    <property type="match status" value="1"/>
</dbReference>
<dbReference type="InterPro" id="IPR015943">
    <property type="entry name" value="WD40/YVTN_repeat-like_dom_sf"/>
</dbReference>
<dbReference type="FunFam" id="1.20.900.10:FF:000003">
    <property type="entry name" value="Rho guanine nucleotide exchange factor 10 like"/>
    <property type="match status" value="1"/>
</dbReference>
<feature type="compositionally biased region" description="Basic residues" evidence="4">
    <location>
        <begin position="169"/>
        <end position="179"/>
    </location>
</feature>
<dbReference type="InterPro" id="IPR035899">
    <property type="entry name" value="DBL_dom_sf"/>
</dbReference>
<dbReference type="PROSITE" id="PS50010">
    <property type="entry name" value="DH_2"/>
    <property type="match status" value="1"/>
</dbReference>
<dbReference type="GO" id="GO:0005085">
    <property type="term" value="F:guanyl-nucleotide exchange factor activity"/>
    <property type="evidence" value="ECO:0007669"/>
    <property type="project" value="UniProtKB-KW"/>
</dbReference>
<evidence type="ECO:0000256" key="2">
    <source>
        <dbReference type="ARBA" id="ARBA00022658"/>
    </source>
</evidence>
<dbReference type="Proteomes" id="UP000291343">
    <property type="component" value="Unassembled WGS sequence"/>
</dbReference>
<dbReference type="GO" id="GO:0051496">
    <property type="term" value="P:positive regulation of stress fiber assembly"/>
    <property type="evidence" value="ECO:0007669"/>
    <property type="project" value="UniProtKB-ARBA"/>
</dbReference>
<dbReference type="OrthoDB" id="4066896at2759"/>
<organism evidence="6 7">
    <name type="scientific">Laodelphax striatellus</name>
    <name type="common">Small brown planthopper</name>
    <name type="synonym">Delphax striatella</name>
    <dbReference type="NCBI Taxonomy" id="195883"/>
    <lineage>
        <taxon>Eukaryota</taxon>
        <taxon>Metazoa</taxon>
        <taxon>Ecdysozoa</taxon>
        <taxon>Arthropoda</taxon>
        <taxon>Hexapoda</taxon>
        <taxon>Insecta</taxon>
        <taxon>Pterygota</taxon>
        <taxon>Neoptera</taxon>
        <taxon>Paraneoptera</taxon>
        <taxon>Hemiptera</taxon>
        <taxon>Auchenorrhyncha</taxon>
        <taxon>Fulgoroidea</taxon>
        <taxon>Delphacidae</taxon>
        <taxon>Criomorphinae</taxon>
        <taxon>Laodelphax</taxon>
    </lineage>
</organism>
<feature type="region of interest" description="Disordered" evidence="4">
    <location>
        <begin position="1696"/>
        <end position="1716"/>
    </location>
</feature>
<dbReference type="Pfam" id="PF19056">
    <property type="entry name" value="WD40_2"/>
    <property type="match status" value="2"/>
</dbReference>
<dbReference type="GO" id="GO:0005737">
    <property type="term" value="C:cytoplasm"/>
    <property type="evidence" value="ECO:0007669"/>
    <property type="project" value="UniProtKB-ARBA"/>
</dbReference>
<feature type="compositionally biased region" description="Basic and acidic residues" evidence="4">
    <location>
        <begin position="180"/>
        <end position="196"/>
    </location>
</feature>
<dbReference type="STRING" id="195883.A0A482WTG2"/>
<name>A0A482WTG2_LAOST</name>
<dbReference type="SUPFAM" id="SSF50978">
    <property type="entry name" value="WD40 repeat-like"/>
    <property type="match status" value="1"/>
</dbReference>
<feature type="region of interest" description="Disordered" evidence="4">
    <location>
        <begin position="271"/>
        <end position="299"/>
    </location>
</feature>
<dbReference type="FunCoup" id="A0A482WTG2">
    <property type="interactions" value="2"/>
</dbReference>
<feature type="region of interest" description="Disordered" evidence="4">
    <location>
        <begin position="1378"/>
        <end position="1427"/>
    </location>
</feature>
<sequence>MKKLSSSPSQQPATPRAAAVTIGEVCVRLSLCPDSAPPPAAPPVASHHRQVARPGGADCCCGVTWPATASRIPLPAAAANNSSGGGGGGGAVYRSSLQWTRARAVAAAVASGCFGGRDAAAAGSGSDSQPLIERTSSSSSSQALDRLPRFRWTGADRAAASASASTPRAPKRTNKKKAARTSDKSEHLKQLTERLKAPSTSSPPPPPPQPTPQPPPTPPPLPPADDVFELKKLPKPKSRTIVGSYIQRTIPFRSASFSQVDYSPADGKYIRNTGNLNTSSSARNTTPSSTTHHTLPKKKVLSDCSASVSPASSSTVCSQTGVKVLLVGSSPSVDSAVGSEEWLFSPSAPLSSLDNTHAVPPPHKQQISSRSLTHPLPARCASQEEDIPFRSIDGNGLKGLVVVQRPLEGVREESDTDSAAATSECDIEKCCVSVQTHNNKQDTSVENIENNNPISKQSDSIDQTICENYQDEKETANRKVRIDAEVQTPSKEDETEVVGALKCRELEDKESSVVEEETYVAKWPEDEKSLVNNGNECVKHDNCSNSVCVECKNDDNNSINDKCVMNDDVKIIHTEINQLKEVELPASVLVDEGRKISNKIVKVKLGSGDKPQRWSDEGPSRDWSGICSPQEPQSPEDQGHRPTWPPGGPKWLTCQSSEERDDGSPQRRSFSLLARADSLSEGESDPGRPSTPGRDTASPSPSLFPPSDQSDCEGRPHTPRRYSKRPLRGPYGQMLEAEMKKPETSRKFSKLQKEELKFLEEYVQPTRRSQDDCQLKLSYTTPDQASRRTSPKRKVSANIPYSAPNAPATAPCEALPPVFHQRTTSSPSQLEGCSAKAAPSPQLLAHLLKGSSERVFSSAPPDVNHFLTPQHRKDTRTHVVLELFETERSYVESLQILVNKYLQPLKSPENAGLVEAALVDEIFYQVPAILQHHELFLEELRRRLEHWDAKQRVGDIFLDTFTKQSVIDTYTAFINNWKTANEAIKTTSQAKPAFARFLEAMAREHKGKLALDSLLIMPVQRIPRYELLIQTLLKHTEISHPDYCVLQEARKEVHTLAVRINCTERESLALEQLESVIEGAGPLNCTERTFVRNDLVTMVTTQGRKERMLFLFSDMLLVTSIKRRSGTIRKPSTTCSGSLASILEANKYKVLLKLSLDDLEIVKAKDENVRRLLKEMEHLLEDVQTVNQMSELMSALHCPHAQLDDAMRELSSGLAKQLAERQSADSQLSFLEIIFQSDTGVENISLVFSKPDIRSSWEETVNEAKQRLAAVSVERRPTAEFVMPVPIRKTRAGLQFTCAVPTLGMRHGAQDVWVCNSDGYVGQVCVLSLHPEPQVTSCNGVCNARILCIAAVPGNALPSPKQSNSDISSRISGISISVEDADNTGNNTRLDSSSSSSDDGDAEGDEEGGGGGGDRGSLDGEDAEPTMWLGTEDGSIHVYNCSDNIRIKKNKVKIQHRSAVHSIIYLDNRVFVSLANGDITVYFRDQGSGWNTNDPQTISVGTASTPVTRMVPINGRLWCSCHSTIKVLNTSSLQIEHSFTACGSLNSGGGVGGGGGGSGGPTGGGGDGSRSVSCLAVSGLGVWISLQNSATLRLFHTVTFECLAEVNVASAVTKMLASCDDIIRQHKAACLRVTSLLACRDLLWVGTSAGVILTMPLPHVSSAATKVSTSLNVAGVPHGHTGHVRFLTVVEPPLSCQTSQSTKSTDSGSGSSNSSKKLLVISGGDGYEDFRSASMSDAGGEDSTNHLLLWQV</sequence>
<keyword evidence="2" id="KW-0344">Guanine-nucleotide releasing factor</keyword>
<dbReference type="InterPro" id="IPR036322">
    <property type="entry name" value="WD40_repeat_dom_sf"/>
</dbReference>
<keyword evidence="1" id="KW-0597">Phosphoprotein</keyword>
<dbReference type="InterPro" id="IPR000219">
    <property type="entry name" value="DH_dom"/>
</dbReference>
<dbReference type="SUPFAM" id="SSF50729">
    <property type="entry name" value="PH domain-like"/>
    <property type="match status" value="1"/>
</dbReference>
<dbReference type="Gene3D" id="2.30.29.30">
    <property type="entry name" value="Pleckstrin-homology domain (PH domain)/Phosphotyrosine-binding domain (PTB)"/>
    <property type="match status" value="1"/>
</dbReference>
<feature type="compositionally biased region" description="Basic residues" evidence="4">
    <location>
        <begin position="717"/>
        <end position="727"/>
    </location>
</feature>
<feature type="region of interest" description="Disordered" evidence="4">
    <location>
        <begin position="607"/>
        <end position="748"/>
    </location>
</feature>
<reference evidence="6 7" key="1">
    <citation type="journal article" date="2017" name="Gigascience">
        <title>Genome sequence of the small brown planthopper, Laodelphax striatellus.</title>
        <authorList>
            <person name="Zhu J."/>
            <person name="Jiang F."/>
            <person name="Wang X."/>
            <person name="Yang P."/>
            <person name="Bao Y."/>
            <person name="Zhao W."/>
            <person name="Wang W."/>
            <person name="Lu H."/>
            <person name="Wang Q."/>
            <person name="Cui N."/>
            <person name="Li J."/>
            <person name="Chen X."/>
            <person name="Luo L."/>
            <person name="Yu J."/>
            <person name="Kang L."/>
            <person name="Cui F."/>
        </authorList>
    </citation>
    <scope>NUCLEOTIDE SEQUENCE [LARGE SCALE GENOMIC DNA]</scope>
    <source>
        <strain evidence="6">Lst14</strain>
    </source>
</reference>
<dbReference type="EMBL" id="QKKF02026665">
    <property type="protein sequence ID" value="RZF36300.1"/>
    <property type="molecule type" value="Genomic_DNA"/>
</dbReference>
<keyword evidence="3" id="KW-0175">Coiled coil</keyword>
<dbReference type="Pfam" id="PF19057">
    <property type="entry name" value="PH_19"/>
    <property type="match status" value="1"/>
</dbReference>
<dbReference type="Gene3D" id="2.130.10.10">
    <property type="entry name" value="YVTN repeat-like/Quinoprotein amine dehydrogenase"/>
    <property type="match status" value="1"/>
</dbReference>
<dbReference type="GO" id="GO:0030036">
    <property type="term" value="P:actin cytoskeleton organization"/>
    <property type="evidence" value="ECO:0007669"/>
    <property type="project" value="TreeGrafter"/>
</dbReference>
<evidence type="ECO:0000313" key="6">
    <source>
        <dbReference type="EMBL" id="RZF36300.1"/>
    </source>
</evidence>
<accession>A0A482WTG2</accession>
<feature type="coiled-coil region" evidence="3">
    <location>
        <begin position="1162"/>
        <end position="1189"/>
    </location>
</feature>
<dbReference type="SUPFAM" id="SSF48065">
    <property type="entry name" value="DBL homology domain (DH-domain)"/>
    <property type="match status" value="1"/>
</dbReference>
<dbReference type="PANTHER" id="PTHR12877:SF15">
    <property type="entry name" value="RHO GUANINE NUCLEOTIDE EXCHANGE FACTOR 17"/>
    <property type="match status" value="1"/>
</dbReference>
<gene>
    <name evidence="6" type="ORF">LSTR_LSTR006805</name>
</gene>
<evidence type="ECO:0000256" key="4">
    <source>
        <dbReference type="SAM" id="MobiDB-lite"/>
    </source>
</evidence>
<dbReference type="InParanoid" id="A0A482WTG2"/>
<dbReference type="InterPro" id="IPR011993">
    <property type="entry name" value="PH-like_dom_sf"/>
</dbReference>
<feature type="compositionally biased region" description="Acidic residues" evidence="4">
    <location>
        <begin position="1398"/>
        <end position="1408"/>
    </location>
</feature>
<feature type="region of interest" description="Disordered" evidence="4">
    <location>
        <begin position="119"/>
        <end position="241"/>
    </location>
</feature>
<feature type="compositionally biased region" description="Basic and acidic residues" evidence="4">
    <location>
        <begin position="737"/>
        <end position="748"/>
    </location>
</feature>
<feature type="compositionally biased region" description="Low complexity" evidence="4">
    <location>
        <begin position="119"/>
        <end position="128"/>
    </location>
</feature>